<organism evidence="12 13">
    <name type="scientific">Vibrio metschnikovii</name>
    <dbReference type="NCBI Taxonomy" id="28172"/>
    <lineage>
        <taxon>Bacteria</taxon>
        <taxon>Pseudomonadati</taxon>
        <taxon>Pseudomonadota</taxon>
        <taxon>Gammaproteobacteria</taxon>
        <taxon>Vibrionales</taxon>
        <taxon>Vibrionaceae</taxon>
        <taxon>Vibrio</taxon>
    </lineage>
</organism>
<accession>A0A9X0UIK7</accession>
<keyword evidence="7" id="KW-0804">Transcription</keyword>
<dbReference type="InterPro" id="IPR036388">
    <property type="entry name" value="WH-like_DNA-bd_sf"/>
</dbReference>
<dbReference type="GO" id="GO:0005829">
    <property type="term" value="C:cytosol"/>
    <property type="evidence" value="ECO:0007669"/>
    <property type="project" value="TreeGrafter"/>
</dbReference>
<feature type="domain" description="OmpR/PhoB-type" evidence="11">
    <location>
        <begin position="129"/>
        <end position="228"/>
    </location>
</feature>
<dbReference type="AlphaFoldDB" id="A0A9X0UIK7"/>
<evidence type="ECO:0000256" key="2">
    <source>
        <dbReference type="ARBA" id="ARBA00022490"/>
    </source>
</evidence>
<dbReference type="CDD" id="cd00383">
    <property type="entry name" value="trans_reg_C"/>
    <property type="match status" value="1"/>
</dbReference>
<dbReference type="Pfam" id="PF00072">
    <property type="entry name" value="Response_reg"/>
    <property type="match status" value="1"/>
</dbReference>
<dbReference type="GO" id="GO:0006355">
    <property type="term" value="P:regulation of DNA-templated transcription"/>
    <property type="evidence" value="ECO:0007669"/>
    <property type="project" value="InterPro"/>
</dbReference>
<dbReference type="SMART" id="SM00448">
    <property type="entry name" value="REC"/>
    <property type="match status" value="1"/>
</dbReference>
<dbReference type="FunFam" id="1.10.10.10:FF:000099">
    <property type="entry name" value="Two-component system response regulator TorR"/>
    <property type="match status" value="1"/>
</dbReference>
<keyword evidence="2" id="KW-0963">Cytoplasm</keyword>
<dbReference type="GO" id="GO:0032993">
    <property type="term" value="C:protein-DNA complex"/>
    <property type="evidence" value="ECO:0007669"/>
    <property type="project" value="TreeGrafter"/>
</dbReference>
<sequence>MKIVLIEDDVKLAELLTSYLENNEFEVHLAHDGLQASALILQVQPDLVILDLMLPGLDGLSICREIRNDYKGKIVFLTASDDDIDHVAALELGADDFVNKPIKPRVLLARIRMLLRRQQQTELAHPDNDHQLHFGQLSINHKLRQCSLAGEDIVLTDSEFDLLWLLASHAEQVLSREYLVKETRGIEYDGLDRTIDNKVAILRRKLGDSSSVPKRILTLRGKGYLFVPESWS</sequence>
<keyword evidence="5" id="KW-0805">Transcription regulation</keyword>
<keyword evidence="6 9" id="KW-0238">DNA-binding</keyword>
<evidence type="ECO:0000256" key="5">
    <source>
        <dbReference type="ARBA" id="ARBA00023015"/>
    </source>
</evidence>
<evidence type="ECO:0000256" key="9">
    <source>
        <dbReference type="PROSITE-ProRule" id="PRU01091"/>
    </source>
</evidence>
<evidence type="ECO:0000313" key="12">
    <source>
        <dbReference type="EMBL" id="MBC5851016.1"/>
    </source>
</evidence>
<dbReference type="GO" id="GO:0000156">
    <property type="term" value="F:phosphorelay response regulator activity"/>
    <property type="evidence" value="ECO:0007669"/>
    <property type="project" value="TreeGrafter"/>
</dbReference>
<dbReference type="InterPro" id="IPR039420">
    <property type="entry name" value="WalR-like"/>
</dbReference>
<dbReference type="InterPro" id="IPR011006">
    <property type="entry name" value="CheY-like_superfamily"/>
</dbReference>
<dbReference type="Proteomes" id="UP000615796">
    <property type="component" value="Unassembled WGS sequence"/>
</dbReference>
<gene>
    <name evidence="12" type="ORF">H8Q88_08550</name>
</gene>
<name>A0A9X0UIK7_VIBME</name>
<evidence type="ECO:0000256" key="4">
    <source>
        <dbReference type="ARBA" id="ARBA00023012"/>
    </source>
</evidence>
<dbReference type="InterPro" id="IPR001789">
    <property type="entry name" value="Sig_transdc_resp-reg_receiver"/>
</dbReference>
<dbReference type="Gene3D" id="6.10.250.690">
    <property type="match status" value="1"/>
</dbReference>
<evidence type="ECO:0000259" key="11">
    <source>
        <dbReference type="PROSITE" id="PS51755"/>
    </source>
</evidence>
<keyword evidence="13" id="KW-1185">Reference proteome</keyword>
<comment type="subcellular location">
    <subcellularLocation>
        <location evidence="1">Cytoplasm</location>
    </subcellularLocation>
</comment>
<dbReference type="GO" id="GO:0000976">
    <property type="term" value="F:transcription cis-regulatory region binding"/>
    <property type="evidence" value="ECO:0007669"/>
    <property type="project" value="TreeGrafter"/>
</dbReference>
<dbReference type="SMART" id="SM00862">
    <property type="entry name" value="Trans_reg_C"/>
    <property type="match status" value="1"/>
</dbReference>
<feature type="DNA-binding region" description="OmpR/PhoB-type" evidence="9">
    <location>
        <begin position="129"/>
        <end position="228"/>
    </location>
</feature>
<evidence type="ECO:0000313" key="13">
    <source>
        <dbReference type="Proteomes" id="UP000615796"/>
    </source>
</evidence>
<evidence type="ECO:0000256" key="1">
    <source>
        <dbReference type="ARBA" id="ARBA00004496"/>
    </source>
</evidence>
<dbReference type="Pfam" id="PF00486">
    <property type="entry name" value="Trans_reg_C"/>
    <property type="match status" value="1"/>
</dbReference>
<dbReference type="Gene3D" id="3.40.50.2300">
    <property type="match status" value="1"/>
</dbReference>
<evidence type="ECO:0000256" key="8">
    <source>
        <dbReference type="PROSITE-ProRule" id="PRU00169"/>
    </source>
</evidence>
<dbReference type="EMBL" id="JACRUP010000004">
    <property type="protein sequence ID" value="MBC5851016.1"/>
    <property type="molecule type" value="Genomic_DNA"/>
</dbReference>
<dbReference type="Gene3D" id="1.10.10.10">
    <property type="entry name" value="Winged helix-like DNA-binding domain superfamily/Winged helix DNA-binding domain"/>
    <property type="match status" value="1"/>
</dbReference>
<comment type="caution">
    <text evidence="12">The sequence shown here is derived from an EMBL/GenBank/DDBJ whole genome shotgun (WGS) entry which is preliminary data.</text>
</comment>
<dbReference type="InterPro" id="IPR001867">
    <property type="entry name" value="OmpR/PhoB-type_DNA-bd"/>
</dbReference>
<dbReference type="SUPFAM" id="SSF52172">
    <property type="entry name" value="CheY-like"/>
    <property type="match status" value="1"/>
</dbReference>
<protein>
    <submittedName>
        <fullName evidence="12">Response regulator</fullName>
    </submittedName>
</protein>
<evidence type="ECO:0000256" key="6">
    <source>
        <dbReference type="ARBA" id="ARBA00023125"/>
    </source>
</evidence>
<dbReference type="PANTHER" id="PTHR48111:SF47">
    <property type="entry name" value="TRANSCRIPTIONAL REGULATORY PROTEIN RSTA"/>
    <property type="match status" value="1"/>
</dbReference>
<feature type="domain" description="Response regulatory" evidence="10">
    <location>
        <begin position="2"/>
        <end position="115"/>
    </location>
</feature>
<keyword evidence="4" id="KW-0902">Two-component regulatory system</keyword>
<dbReference type="RefSeq" id="WP_158143837.1">
    <property type="nucleotide sequence ID" value="NZ_CP046793.1"/>
</dbReference>
<dbReference type="PROSITE" id="PS51755">
    <property type="entry name" value="OMPR_PHOB"/>
    <property type="match status" value="1"/>
</dbReference>
<keyword evidence="3 8" id="KW-0597">Phosphoprotein</keyword>
<evidence type="ECO:0000256" key="3">
    <source>
        <dbReference type="ARBA" id="ARBA00022553"/>
    </source>
</evidence>
<reference evidence="12" key="1">
    <citation type="submission" date="2020-08" db="EMBL/GenBank/DDBJ databases">
        <title>Genome Sequencing and Pan-Genome Analysis of Migratory bird Vibrio Strains, Inner Mongolia.</title>
        <authorList>
            <person name="Zheng L."/>
        </authorList>
    </citation>
    <scope>NUCLEOTIDE SEQUENCE</scope>
    <source>
        <strain evidence="12">M13F</strain>
    </source>
</reference>
<evidence type="ECO:0000259" key="10">
    <source>
        <dbReference type="PROSITE" id="PS50110"/>
    </source>
</evidence>
<dbReference type="FunFam" id="3.40.50.2300:FF:000001">
    <property type="entry name" value="DNA-binding response regulator PhoB"/>
    <property type="match status" value="1"/>
</dbReference>
<evidence type="ECO:0000256" key="7">
    <source>
        <dbReference type="ARBA" id="ARBA00023163"/>
    </source>
</evidence>
<dbReference type="PROSITE" id="PS50110">
    <property type="entry name" value="RESPONSE_REGULATORY"/>
    <property type="match status" value="1"/>
</dbReference>
<dbReference type="PANTHER" id="PTHR48111">
    <property type="entry name" value="REGULATOR OF RPOS"/>
    <property type="match status" value="1"/>
</dbReference>
<proteinExistence type="predicted"/>
<feature type="modified residue" description="4-aspartylphosphate" evidence="8">
    <location>
        <position position="51"/>
    </location>
</feature>